<dbReference type="SUPFAM" id="SSF140931">
    <property type="entry name" value="Fic-like"/>
    <property type="match status" value="1"/>
</dbReference>
<name>A0ABW5S4P5_9BACL</name>
<dbReference type="InterPro" id="IPR003812">
    <property type="entry name" value="Fido"/>
</dbReference>
<evidence type="ECO:0000313" key="2">
    <source>
        <dbReference type="EMBL" id="MFD2694704.1"/>
    </source>
</evidence>
<evidence type="ECO:0000259" key="1">
    <source>
        <dbReference type="PROSITE" id="PS51459"/>
    </source>
</evidence>
<keyword evidence="3" id="KW-1185">Reference proteome</keyword>
<dbReference type="InterPro" id="IPR040198">
    <property type="entry name" value="Fido_containing"/>
</dbReference>
<dbReference type="Proteomes" id="UP001597399">
    <property type="component" value="Unassembled WGS sequence"/>
</dbReference>
<organism evidence="2 3">
    <name type="scientific">Sporolactobacillus shoreicorticis</name>
    <dbReference type="NCBI Taxonomy" id="1923877"/>
    <lineage>
        <taxon>Bacteria</taxon>
        <taxon>Bacillati</taxon>
        <taxon>Bacillota</taxon>
        <taxon>Bacilli</taxon>
        <taxon>Bacillales</taxon>
        <taxon>Sporolactobacillaceae</taxon>
        <taxon>Sporolactobacillus</taxon>
    </lineage>
</organism>
<dbReference type="PANTHER" id="PTHR13504:SF38">
    <property type="entry name" value="FIDO DOMAIN-CONTAINING PROTEIN"/>
    <property type="match status" value="1"/>
</dbReference>
<feature type="domain" description="Fido" evidence="1">
    <location>
        <begin position="1"/>
        <end position="117"/>
    </location>
</feature>
<protein>
    <submittedName>
        <fullName evidence="2">Fic family protein</fullName>
    </submittedName>
</protein>
<dbReference type="RefSeq" id="WP_253063816.1">
    <property type="nucleotide sequence ID" value="NZ_JAMXWM010000024.1"/>
</dbReference>
<dbReference type="PROSITE" id="PS51459">
    <property type="entry name" value="FIDO"/>
    <property type="match status" value="1"/>
</dbReference>
<comment type="caution">
    <text evidence="2">The sequence shown here is derived from an EMBL/GenBank/DDBJ whole genome shotgun (WGS) entry which is preliminary data.</text>
</comment>
<dbReference type="EMBL" id="JBHUMQ010000029">
    <property type="protein sequence ID" value="MFD2694704.1"/>
    <property type="molecule type" value="Genomic_DNA"/>
</dbReference>
<accession>A0ABW5S4P5</accession>
<proteinExistence type="predicted"/>
<dbReference type="Pfam" id="PF02661">
    <property type="entry name" value="Fic"/>
    <property type="match status" value="1"/>
</dbReference>
<dbReference type="InterPro" id="IPR036597">
    <property type="entry name" value="Fido-like_dom_sf"/>
</dbReference>
<sequence>MILLDNVILGAEFHTVSAAETPFLIQQWVDNLNYRLSSAQTDEACYLAVNESHITFERIHPFSDGNGRTGRLLINYSLMQHDLPPVVTSSYKRTLYISYLAKEDGLGLSQFIQQESQVELDRIRRFQN</sequence>
<reference evidence="3" key="1">
    <citation type="journal article" date="2019" name="Int. J. Syst. Evol. Microbiol.">
        <title>The Global Catalogue of Microorganisms (GCM) 10K type strain sequencing project: providing services to taxonomists for standard genome sequencing and annotation.</title>
        <authorList>
            <consortium name="The Broad Institute Genomics Platform"/>
            <consortium name="The Broad Institute Genome Sequencing Center for Infectious Disease"/>
            <person name="Wu L."/>
            <person name="Ma J."/>
        </authorList>
    </citation>
    <scope>NUCLEOTIDE SEQUENCE [LARGE SCALE GENOMIC DNA]</scope>
    <source>
        <strain evidence="3">TISTR 2466</strain>
    </source>
</reference>
<evidence type="ECO:0000313" key="3">
    <source>
        <dbReference type="Proteomes" id="UP001597399"/>
    </source>
</evidence>
<dbReference type="Gene3D" id="1.10.3290.10">
    <property type="entry name" value="Fido-like domain"/>
    <property type="match status" value="1"/>
</dbReference>
<dbReference type="PANTHER" id="PTHR13504">
    <property type="entry name" value="FIDO DOMAIN-CONTAINING PROTEIN DDB_G0283145"/>
    <property type="match status" value="1"/>
</dbReference>
<gene>
    <name evidence="2" type="ORF">ACFSUE_13870</name>
</gene>